<name>A0A4Y5TRE2_9CAUD</name>
<reference evidence="2" key="1">
    <citation type="submission" date="2019-06" db="EMBL/GenBank/DDBJ databases">
        <title>Complete genome of the novel Klebsiella pneumoniae phage Marfa.</title>
        <authorList>
            <person name="Harb L."/>
            <person name="Boeckman J."/>
            <person name="Newkirk H."/>
            <person name="Liu M."/>
            <person name="Gill J."/>
            <person name="Ramsey J."/>
        </authorList>
    </citation>
    <scope>NUCLEOTIDE SEQUENCE [LARGE SCALE GENOMIC DNA]</scope>
</reference>
<protein>
    <submittedName>
        <fullName evidence="1">Hinge connector of long tail fiber proximal connector</fullName>
    </submittedName>
</protein>
<accession>A0A4Y5TRE2</accession>
<evidence type="ECO:0000313" key="1">
    <source>
        <dbReference type="EMBL" id="QDB71906.1"/>
    </source>
</evidence>
<organism evidence="1 2">
    <name type="scientific">Klebsiella phage Marfa</name>
    <dbReference type="NCBI Taxonomy" id="2587809"/>
    <lineage>
        <taxon>Viruses</taxon>
        <taxon>Duplodnaviria</taxon>
        <taxon>Heunggongvirae</taxon>
        <taxon>Uroviricota</taxon>
        <taxon>Caudoviricetes</taxon>
        <taxon>Marfavirus</taxon>
        <taxon>Marfavirus marfa</taxon>
    </lineage>
</organism>
<evidence type="ECO:0000313" key="2">
    <source>
        <dbReference type="Proteomes" id="UP000320940"/>
    </source>
</evidence>
<dbReference type="EMBL" id="MN044033">
    <property type="protein sequence ID" value="QDB71906.1"/>
    <property type="molecule type" value="Genomic_DNA"/>
</dbReference>
<dbReference type="Proteomes" id="UP000320940">
    <property type="component" value="Segment"/>
</dbReference>
<proteinExistence type="predicted"/>
<gene>
    <name evidence="1" type="ORF">CPT_Marfa_261</name>
</gene>
<sequence>MSNLMAAFGEDFVETNILSESNQVKYWIELIATHANAVPNTHVLKINQVDTGGAPGRGINIWQINTSFADSTPKTIDLTNGESAANAAFVEYMNSKTSGLYAIMTNQRCLTSPSVTAWFKSKKSVVWPEQHYTELYPNSAYCAIFAAGKGLILYEAFTGNDGIVKEDSRAKLAAVYDNVGTVGMCGIPQRAYENNETFRDTTGYEYKRYPQQDVVISKLADYGLQQNLWVRFTADLFASQALISANCTTRMSVRWFNGTTMLDSFTMEVPAASADKWVRFEKDLRIPSGADGFTAVVSRYPRTSVVAESAVQNVMMVQIVEPAPEQSATQAEFGVNGIRMNKATEGSLTPAAVMFELPNTKVDNSGTRIAKEFRESQ</sequence>
<keyword evidence="2" id="KW-1185">Reference proteome</keyword>